<dbReference type="HOGENOM" id="CLU_030831_3_1_1"/>
<dbReference type="Bgee" id="WBGene00013839">
    <property type="expression patterns" value="Expressed in adult organism and 2 other cell types or tissues"/>
</dbReference>
<dbReference type="PROSITE" id="PS50181">
    <property type="entry name" value="FBOX"/>
    <property type="match status" value="1"/>
</dbReference>
<evidence type="ECO:0000259" key="1">
    <source>
        <dbReference type="PROSITE" id="PS50181"/>
    </source>
</evidence>
<dbReference type="AGR" id="WB:WBGene00013839"/>
<dbReference type="UCSC" id="ZC47.6">
    <property type="organism name" value="c. elegans"/>
</dbReference>
<dbReference type="InterPro" id="IPR036047">
    <property type="entry name" value="F-box-like_dom_sf"/>
</dbReference>
<reference evidence="2 3" key="1">
    <citation type="journal article" date="1998" name="Science">
        <title>Genome sequence of the nematode C. elegans: a platform for investigating biology.</title>
        <authorList>
            <consortium name="The C. elegans sequencing consortium"/>
            <person name="Sulson J.E."/>
            <person name="Waterston R."/>
        </authorList>
    </citation>
    <scope>NUCLEOTIDE SEQUENCE [LARGE SCALE GENOMIC DNA]</scope>
    <source>
        <strain evidence="2 3">Bristol N2</strain>
    </source>
</reference>
<dbReference type="InterPro" id="IPR002900">
    <property type="entry name" value="DUF38/FTH_CAE_spp"/>
</dbReference>
<evidence type="ECO:0000313" key="2">
    <source>
        <dbReference type="EMBL" id="CCD73937.1"/>
    </source>
</evidence>
<dbReference type="SMART" id="SM00256">
    <property type="entry name" value="FBOX"/>
    <property type="match status" value="1"/>
</dbReference>
<dbReference type="Pfam" id="PF00646">
    <property type="entry name" value="F-box"/>
    <property type="match status" value="1"/>
</dbReference>
<sequence>MTSKQQTLLDLPISIANQVLEKLGPVEILTCRKVCRSLRTAIDKLGTHFNKISIRLWDNSVSVDFDGIGINYCNEFNGGSCVWFKKQQKTIEGVNYIKAAFIDLKILLRHTSQLYISSREKYRHNTVSYFVDVLKEDVNIHVETVTLNKFSFDDVLLILPLFNSQTLEEILLWETVAADEFEQITHLDQWKNTKKFNFWICSFECEHIEYLFHFEEFSIYTDEFPIQSAIKVRDDLLTRSTFQECTIFIVKANLKPVELAQIFQADYSDGDAFKINYSNYNSNFAIHCEDYSFVDDKWKFVIQRT</sequence>
<dbReference type="InterPro" id="IPR040161">
    <property type="entry name" value="FB224"/>
</dbReference>
<gene>
    <name evidence="2 4" type="primary">fbxa-32</name>
    <name evidence="2" type="ORF">CELE_ZC47.6</name>
    <name evidence="4" type="ORF">ZC47.6</name>
</gene>
<accession>A4F329</accession>
<dbReference type="PANTHER" id="PTHR23015:SF4">
    <property type="entry name" value="DUF38 DOMAIN-CONTAINING PROTEIN-RELATED"/>
    <property type="match status" value="1"/>
</dbReference>
<dbReference type="PaxDb" id="6239-ZC47.6"/>
<dbReference type="FunCoup" id="A4F329">
    <property type="interactions" value="27"/>
</dbReference>
<dbReference type="OrthoDB" id="2095648at2759"/>
<dbReference type="CDD" id="cd22150">
    <property type="entry name" value="F-box_CeFBXA-like"/>
    <property type="match status" value="1"/>
</dbReference>
<protein>
    <submittedName>
        <fullName evidence="2">F-box domain-containing protein</fullName>
    </submittedName>
</protein>
<dbReference type="EMBL" id="BX284603">
    <property type="protein sequence ID" value="CCD73937.1"/>
    <property type="molecule type" value="Genomic_DNA"/>
</dbReference>
<dbReference type="CTD" id="191060"/>
<evidence type="ECO:0000313" key="3">
    <source>
        <dbReference type="Proteomes" id="UP000001940"/>
    </source>
</evidence>
<dbReference type="AlphaFoldDB" id="A4F329"/>
<dbReference type="GeneID" id="191060"/>
<keyword evidence="3" id="KW-1185">Reference proteome</keyword>
<dbReference type="KEGG" id="cel:CELE_ZC47.6"/>
<organism evidence="2 3">
    <name type="scientific">Caenorhabditis elegans</name>
    <dbReference type="NCBI Taxonomy" id="6239"/>
    <lineage>
        <taxon>Eukaryota</taxon>
        <taxon>Metazoa</taxon>
        <taxon>Ecdysozoa</taxon>
        <taxon>Nematoda</taxon>
        <taxon>Chromadorea</taxon>
        <taxon>Rhabditida</taxon>
        <taxon>Rhabditina</taxon>
        <taxon>Rhabditomorpha</taxon>
        <taxon>Rhabditoidea</taxon>
        <taxon>Rhabditidae</taxon>
        <taxon>Peloderinae</taxon>
        <taxon>Caenorhabditis</taxon>
    </lineage>
</organism>
<dbReference type="InterPro" id="IPR001810">
    <property type="entry name" value="F-box_dom"/>
</dbReference>
<dbReference type="WormBase" id="ZC47.6">
    <property type="protein sequence ID" value="CE15006"/>
    <property type="gene ID" value="WBGene00013839"/>
    <property type="gene designation" value="fbxa-32"/>
</dbReference>
<evidence type="ECO:0000313" key="4">
    <source>
        <dbReference type="WormBase" id="ZC47.6"/>
    </source>
</evidence>
<dbReference type="SUPFAM" id="SSF81383">
    <property type="entry name" value="F-box domain"/>
    <property type="match status" value="1"/>
</dbReference>
<dbReference type="SMR" id="A4F329"/>
<feature type="domain" description="F-box" evidence="1">
    <location>
        <begin position="5"/>
        <end position="52"/>
    </location>
</feature>
<name>A4F329_CAEEL</name>
<dbReference type="Pfam" id="PF01827">
    <property type="entry name" value="FTH"/>
    <property type="match status" value="1"/>
</dbReference>
<dbReference type="PIR" id="T27596">
    <property type="entry name" value="T27596"/>
</dbReference>
<dbReference type="Proteomes" id="UP000001940">
    <property type="component" value="Chromosome III"/>
</dbReference>
<dbReference type="PANTHER" id="PTHR23015">
    <property type="entry name" value="UNCHARACTERIZED C.ELEGANS PROTEIN"/>
    <property type="match status" value="1"/>
</dbReference>
<dbReference type="RefSeq" id="NP_497363.1">
    <property type="nucleotide sequence ID" value="NM_064962.2"/>
</dbReference>
<proteinExistence type="predicted"/>
<dbReference type="InParanoid" id="A4F329"/>
<dbReference type="PhylomeDB" id="A4F329"/>
<dbReference type="PeptideAtlas" id="A4F329"/>